<dbReference type="SUPFAM" id="SSF89550">
    <property type="entry name" value="PHP domain-like"/>
    <property type="match status" value="1"/>
</dbReference>
<dbReference type="OrthoDB" id="9791620at2"/>
<dbReference type="RefSeq" id="WP_041502294.1">
    <property type="nucleotide sequence ID" value="NZ_JPIT01000008.1"/>
</dbReference>
<accession>A0A0C3RHK4</accession>
<organism evidence="2 3">
    <name type="scientific">Sanguibacteroides justesenii</name>
    <dbReference type="NCBI Taxonomy" id="1547597"/>
    <lineage>
        <taxon>Bacteria</taxon>
        <taxon>Pseudomonadati</taxon>
        <taxon>Bacteroidota</taxon>
        <taxon>Bacteroidia</taxon>
        <taxon>Bacteroidales</taxon>
        <taxon>Porphyromonadaceae</taxon>
        <taxon>Sanguibacteroides</taxon>
    </lineage>
</organism>
<gene>
    <name evidence="2" type="ORF">BA92_02430</name>
</gene>
<reference evidence="2 3" key="1">
    <citation type="submission" date="2014-07" db="EMBL/GenBank/DDBJ databases">
        <title>Porphyromonadaceae bacterium OUH 308042 = ATCC BAA-2681 = DSM 28342 draft genome.</title>
        <authorList>
            <person name="Sydenham T.V."/>
            <person name="Hasman H."/>
            <person name="Justensen U.S."/>
        </authorList>
    </citation>
    <scope>NUCLEOTIDE SEQUENCE [LARGE SCALE GENOMIC DNA]</scope>
    <source>
        <strain evidence="2 3">OUH 308042</strain>
    </source>
</reference>
<dbReference type="Proteomes" id="UP000031980">
    <property type="component" value="Unassembled WGS sequence"/>
</dbReference>
<dbReference type="InterPro" id="IPR052018">
    <property type="entry name" value="PHP_domain"/>
</dbReference>
<dbReference type="EMBL" id="JPIU01000025">
    <property type="protein sequence ID" value="KIO46736.1"/>
    <property type="molecule type" value="Genomic_DNA"/>
</dbReference>
<dbReference type="InterPro" id="IPR004013">
    <property type="entry name" value="PHP_dom"/>
</dbReference>
<dbReference type="Pfam" id="PF13263">
    <property type="entry name" value="PHP_C"/>
    <property type="match status" value="1"/>
</dbReference>
<dbReference type="Pfam" id="PF02811">
    <property type="entry name" value="PHP"/>
    <property type="match status" value="1"/>
</dbReference>
<sequence>MLFRADLHIHTVLSPCGDLDMSPRNIIAMAKQKKLDIIGITDHNSTRQAIIIQEKAQKEGIFVLAGVEISTREEAHCLAFFPNRERLDEFQLFLDRHLPSIQNNPEKFGYQVVVDWDDQILYEEKRLLISALDLPIENIEHEVHRLEGIFIPAHIDKSCFSILSQLGFVPPDLRVEALELSPYTTKEAFLKGNNYLQNYAFIRSSDAHYVNDIGKVYTELSLSYPSFESINQAIRSL</sequence>
<dbReference type="PANTHER" id="PTHR42924">
    <property type="entry name" value="EXONUCLEASE"/>
    <property type="match status" value="1"/>
</dbReference>
<name>A0A0C3RHK4_9PORP</name>
<feature type="domain" description="Polymerase/histidinol phosphatase N-terminal" evidence="1">
    <location>
        <begin position="5"/>
        <end position="73"/>
    </location>
</feature>
<dbReference type="SMART" id="SM00481">
    <property type="entry name" value="POLIIIAc"/>
    <property type="match status" value="1"/>
</dbReference>
<dbReference type="CDD" id="cd07432">
    <property type="entry name" value="PHP_HisPPase"/>
    <property type="match status" value="1"/>
</dbReference>
<dbReference type="PANTHER" id="PTHR42924:SF3">
    <property type="entry name" value="POLYMERASE_HISTIDINOL PHOSPHATASE N-TERMINAL DOMAIN-CONTAINING PROTEIN"/>
    <property type="match status" value="1"/>
</dbReference>
<evidence type="ECO:0000313" key="3">
    <source>
        <dbReference type="Proteomes" id="UP000031980"/>
    </source>
</evidence>
<evidence type="ECO:0000259" key="1">
    <source>
        <dbReference type="SMART" id="SM00481"/>
    </source>
</evidence>
<dbReference type="Gene3D" id="3.20.20.140">
    <property type="entry name" value="Metal-dependent hydrolases"/>
    <property type="match status" value="1"/>
</dbReference>
<keyword evidence="3" id="KW-1185">Reference proteome</keyword>
<proteinExistence type="predicted"/>
<dbReference type="GO" id="GO:0035312">
    <property type="term" value="F:5'-3' DNA exonuclease activity"/>
    <property type="evidence" value="ECO:0007669"/>
    <property type="project" value="TreeGrafter"/>
</dbReference>
<protein>
    <submittedName>
        <fullName evidence="2">Histidinol phosphatase</fullName>
    </submittedName>
</protein>
<dbReference type="GO" id="GO:0004534">
    <property type="term" value="F:5'-3' RNA exonuclease activity"/>
    <property type="evidence" value="ECO:0007669"/>
    <property type="project" value="TreeGrafter"/>
</dbReference>
<dbReference type="AlphaFoldDB" id="A0A0C3RHK4"/>
<evidence type="ECO:0000313" key="2">
    <source>
        <dbReference type="EMBL" id="KIO46736.1"/>
    </source>
</evidence>
<dbReference type="InterPro" id="IPR016195">
    <property type="entry name" value="Pol/histidinol_Pase-like"/>
</dbReference>
<comment type="caution">
    <text evidence="2">The sequence shown here is derived from an EMBL/GenBank/DDBJ whole genome shotgun (WGS) entry which is preliminary data.</text>
</comment>
<dbReference type="InterPro" id="IPR003141">
    <property type="entry name" value="Pol/His_phosphatase_N"/>
</dbReference>